<evidence type="ECO:0000313" key="2">
    <source>
        <dbReference type="Proteomes" id="UP000276133"/>
    </source>
</evidence>
<protein>
    <submittedName>
        <fullName evidence="1">Uncharacterized protein</fullName>
    </submittedName>
</protein>
<accession>A0A3M7Q6C3</accession>
<name>A0A3M7Q6C3_BRAPC</name>
<keyword evidence="2" id="KW-1185">Reference proteome</keyword>
<evidence type="ECO:0000313" key="1">
    <source>
        <dbReference type="EMBL" id="RNA06976.1"/>
    </source>
</evidence>
<proteinExistence type="predicted"/>
<dbReference type="EMBL" id="REGN01007211">
    <property type="protein sequence ID" value="RNA06976.1"/>
    <property type="molecule type" value="Genomic_DNA"/>
</dbReference>
<comment type="caution">
    <text evidence="1">The sequence shown here is derived from an EMBL/GenBank/DDBJ whole genome shotgun (WGS) entry which is preliminary data.</text>
</comment>
<reference evidence="1 2" key="1">
    <citation type="journal article" date="2018" name="Sci. Rep.">
        <title>Genomic signatures of local adaptation to the degree of environmental predictability in rotifers.</title>
        <authorList>
            <person name="Franch-Gras L."/>
            <person name="Hahn C."/>
            <person name="Garcia-Roger E.M."/>
            <person name="Carmona M.J."/>
            <person name="Serra M."/>
            <person name="Gomez A."/>
        </authorList>
    </citation>
    <scope>NUCLEOTIDE SEQUENCE [LARGE SCALE GENOMIC DNA]</scope>
    <source>
        <strain evidence="1">HYR1</strain>
    </source>
</reference>
<sequence length="152" mass="17865">MKTFKIREYMCVTNKLLALNLELKEKKLGETTTKKNFGNSTLSSDAVFDPKFVICIYENLIKPFFKRDGQNLQKFLNKITAKIQLYSRNKGLKITDIFEKLWKDIGVADSLEDDKKRQQRCSLEFKNDVLKHVQGHKNQSETGRFFNFFILE</sequence>
<gene>
    <name evidence="1" type="ORF">BpHYR1_022217</name>
</gene>
<dbReference type="AlphaFoldDB" id="A0A3M7Q6C3"/>
<dbReference type="Proteomes" id="UP000276133">
    <property type="component" value="Unassembled WGS sequence"/>
</dbReference>
<organism evidence="1 2">
    <name type="scientific">Brachionus plicatilis</name>
    <name type="common">Marine rotifer</name>
    <name type="synonym">Brachionus muelleri</name>
    <dbReference type="NCBI Taxonomy" id="10195"/>
    <lineage>
        <taxon>Eukaryota</taxon>
        <taxon>Metazoa</taxon>
        <taxon>Spiralia</taxon>
        <taxon>Gnathifera</taxon>
        <taxon>Rotifera</taxon>
        <taxon>Eurotatoria</taxon>
        <taxon>Monogononta</taxon>
        <taxon>Pseudotrocha</taxon>
        <taxon>Ploima</taxon>
        <taxon>Brachionidae</taxon>
        <taxon>Brachionus</taxon>
    </lineage>
</organism>